<feature type="transmembrane region" description="Helical" evidence="1">
    <location>
        <begin position="85"/>
        <end position="105"/>
    </location>
</feature>
<proteinExistence type="predicted"/>
<dbReference type="RefSeq" id="WP_129650557.1">
    <property type="nucleotide sequence ID" value="NZ_JBBMFL010000005.1"/>
</dbReference>
<keyword evidence="1" id="KW-0472">Membrane</keyword>
<evidence type="ECO:0000256" key="1">
    <source>
        <dbReference type="SAM" id="Phobius"/>
    </source>
</evidence>
<comment type="caution">
    <text evidence="2">The sequence shown here is derived from an EMBL/GenBank/DDBJ whole genome shotgun (WGS) entry which is preliminary data.</text>
</comment>
<keyword evidence="3" id="KW-1185">Reference proteome</keyword>
<dbReference type="GeneID" id="78179059"/>
<dbReference type="SUPFAM" id="SSF103473">
    <property type="entry name" value="MFS general substrate transporter"/>
    <property type="match status" value="1"/>
</dbReference>
<dbReference type="EMBL" id="JBBMFL010000005">
    <property type="protein sequence ID" value="MEQ2544555.1"/>
    <property type="molecule type" value="Genomic_DNA"/>
</dbReference>
<feature type="transmembrane region" description="Helical" evidence="1">
    <location>
        <begin position="125"/>
        <end position="144"/>
    </location>
</feature>
<sequence length="156" mass="17484">MPLPSLVRREWHVVYQFPLAVGLITALNLAVTVWWDWSGVEGAFAFALNTAWMLLLTVVTVGVLGIVGLPLRFVYRLNDRWRRKWWLAPCGILAGLAMCASSFHIGAEDLCIEEGPTLAVPNQALSMGGLWLVGFCTLHFYIPFEKIIRAIYGKNH</sequence>
<evidence type="ECO:0008006" key="4">
    <source>
        <dbReference type="Google" id="ProtNLM"/>
    </source>
</evidence>
<gene>
    <name evidence="2" type="ORF">WMO46_06290</name>
</gene>
<dbReference type="Proteomes" id="UP001460202">
    <property type="component" value="Unassembled WGS sequence"/>
</dbReference>
<evidence type="ECO:0000313" key="2">
    <source>
        <dbReference type="EMBL" id="MEQ2544555.1"/>
    </source>
</evidence>
<protein>
    <recommendedName>
        <fullName evidence="4">DUF2569 domain-containing protein</fullName>
    </recommendedName>
</protein>
<accession>A0ABV1GW66</accession>
<name>A0ABV1GW66_9BACT</name>
<feature type="transmembrane region" description="Helical" evidence="1">
    <location>
        <begin position="12"/>
        <end position="31"/>
    </location>
</feature>
<reference evidence="2 3" key="1">
    <citation type="submission" date="2024-03" db="EMBL/GenBank/DDBJ databases">
        <title>Human intestinal bacterial collection.</title>
        <authorList>
            <person name="Pauvert C."/>
            <person name="Hitch T.C.A."/>
            <person name="Clavel T."/>
        </authorList>
    </citation>
    <scope>NUCLEOTIDE SEQUENCE [LARGE SCALE GENOMIC DNA]</scope>
    <source>
        <strain evidence="2 3">CLA-KB-H122</strain>
    </source>
</reference>
<evidence type="ECO:0000313" key="3">
    <source>
        <dbReference type="Proteomes" id="UP001460202"/>
    </source>
</evidence>
<feature type="transmembrane region" description="Helical" evidence="1">
    <location>
        <begin position="51"/>
        <end position="73"/>
    </location>
</feature>
<keyword evidence="1" id="KW-0812">Transmembrane</keyword>
<dbReference type="InterPro" id="IPR036259">
    <property type="entry name" value="MFS_trans_sf"/>
</dbReference>
<keyword evidence="1" id="KW-1133">Transmembrane helix</keyword>
<organism evidence="2 3">
    <name type="scientific">Alistipes intestinihominis</name>
    <dbReference type="NCBI Taxonomy" id="3133172"/>
    <lineage>
        <taxon>Bacteria</taxon>
        <taxon>Pseudomonadati</taxon>
        <taxon>Bacteroidota</taxon>
        <taxon>Bacteroidia</taxon>
        <taxon>Bacteroidales</taxon>
        <taxon>Rikenellaceae</taxon>
        <taxon>Alistipes</taxon>
    </lineage>
</organism>